<sequence>MLVVTAPSIPLAPILHGNTNVASKRPKLSLQTSCLPVAFGNSTTALSLNQSATCSTSPTVRNTFKNAYDACRRTSSPKPPTDRNCSSTRDHKASKQEGSCAAAPGRHSHDELPYQLPLGIRGILRNSPHVASSLMRASLSAPAANGTGNSRRVLFPAKKRVNYRYPIDEEIKTVHFVARHSDLTSSDSSSSSSSSSYIYSSSDGESESDNSDSSSSSDSKDVATPTHSPGKRKKYTRNMRQIRAAGLRDRLPCADEEPETPQTPIKRRRKCHRQWRWTLGPITDGHVQDDEQLEAMTAPEEKEPPSLRESKDVQCAYATSILSRGNDVSSVSSRCE</sequence>
<feature type="region of interest" description="Disordered" evidence="1">
    <location>
        <begin position="181"/>
        <end position="267"/>
    </location>
</feature>
<feature type="compositionally biased region" description="Low complexity" evidence="1">
    <location>
        <begin position="183"/>
        <end position="203"/>
    </location>
</feature>
<dbReference type="Proteomes" id="UP001219355">
    <property type="component" value="Chromosome 4"/>
</dbReference>
<proteinExistence type="predicted"/>
<organism evidence="2 3">
    <name type="scientific">Emydomyces testavorans</name>
    <dbReference type="NCBI Taxonomy" id="2070801"/>
    <lineage>
        <taxon>Eukaryota</taxon>
        <taxon>Fungi</taxon>
        <taxon>Dikarya</taxon>
        <taxon>Ascomycota</taxon>
        <taxon>Pezizomycotina</taxon>
        <taxon>Eurotiomycetes</taxon>
        <taxon>Eurotiomycetidae</taxon>
        <taxon>Onygenales</taxon>
        <taxon>Nannizziopsiaceae</taxon>
        <taxon>Emydomyces</taxon>
    </lineage>
</organism>
<gene>
    <name evidence="2" type="ORF">PRK78_006288</name>
</gene>
<keyword evidence="3" id="KW-1185">Reference proteome</keyword>
<accession>A0AAF0DPY5</accession>
<feature type="region of interest" description="Disordered" evidence="1">
    <location>
        <begin position="282"/>
        <end position="310"/>
    </location>
</feature>
<name>A0AAF0DPY5_9EURO</name>
<evidence type="ECO:0000313" key="2">
    <source>
        <dbReference type="EMBL" id="WEW60800.1"/>
    </source>
</evidence>
<evidence type="ECO:0000313" key="3">
    <source>
        <dbReference type="Proteomes" id="UP001219355"/>
    </source>
</evidence>
<dbReference type="AlphaFoldDB" id="A0AAF0DPY5"/>
<feature type="region of interest" description="Disordered" evidence="1">
    <location>
        <begin position="70"/>
        <end position="108"/>
    </location>
</feature>
<dbReference type="EMBL" id="CP120630">
    <property type="protein sequence ID" value="WEW60800.1"/>
    <property type="molecule type" value="Genomic_DNA"/>
</dbReference>
<protein>
    <submittedName>
        <fullName evidence="2">Uncharacterized protein</fullName>
    </submittedName>
</protein>
<evidence type="ECO:0000256" key="1">
    <source>
        <dbReference type="SAM" id="MobiDB-lite"/>
    </source>
</evidence>
<reference evidence="2" key="1">
    <citation type="submission" date="2023-03" db="EMBL/GenBank/DDBJ databases">
        <title>Emydomyces testavorans Genome Sequence.</title>
        <authorList>
            <person name="Hoyer L."/>
        </authorList>
    </citation>
    <scope>NUCLEOTIDE SEQUENCE</scope>
    <source>
        <strain evidence="2">16-2883</strain>
    </source>
</reference>
<feature type="compositionally biased region" description="Basic and acidic residues" evidence="1">
    <location>
        <begin position="299"/>
        <end position="310"/>
    </location>
</feature>